<keyword evidence="4" id="KW-1185">Reference proteome</keyword>
<dbReference type="AlphaFoldDB" id="A0A915CUQ9"/>
<proteinExistence type="predicted"/>
<keyword evidence="1" id="KW-0479">Metal-binding</keyword>
<feature type="region of interest" description="Disordered" evidence="2">
    <location>
        <begin position="125"/>
        <end position="158"/>
    </location>
</feature>
<evidence type="ECO:0000313" key="5">
    <source>
        <dbReference type="WBParaSite" id="jg12822"/>
    </source>
</evidence>
<feature type="compositionally biased region" description="Low complexity" evidence="2">
    <location>
        <begin position="142"/>
        <end position="158"/>
    </location>
</feature>
<evidence type="ECO:0000259" key="3">
    <source>
        <dbReference type="PROSITE" id="PS50157"/>
    </source>
</evidence>
<name>A0A915CUQ9_9BILA</name>
<evidence type="ECO:0000313" key="4">
    <source>
        <dbReference type="Proteomes" id="UP000887574"/>
    </source>
</evidence>
<evidence type="ECO:0000256" key="1">
    <source>
        <dbReference type="PROSITE-ProRule" id="PRU00042"/>
    </source>
</evidence>
<reference evidence="5" key="1">
    <citation type="submission" date="2022-11" db="UniProtKB">
        <authorList>
            <consortium name="WormBaseParasite"/>
        </authorList>
    </citation>
    <scope>IDENTIFICATION</scope>
</reference>
<dbReference type="PROSITE" id="PS50157">
    <property type="entry name" value="ZINC_FINGER_C2H2_2"/>
    <property type="match status" value="1"/>
</dbReference>
<sequence>MSREVLRSGDLKCHLGEVHFQYLPYECEICSQKFSTKVRIKTHCLVECGMEKNSFRTFFSDELDSKKQQIRECMAKYFLKEGVDQLCGQMQSQICVPVADQTESDVLMTDDDVDQVHANRTTSTIDGGVEVNGANHKGDVDSLSSESSSSYRPSTKSE</sequence>
<evidence type="ECO:0000256" key="2">
    <source>
        <dbReference type="SAM" id="MobiDB-lite"/>
    </source>
</evidence>
<protein>
    <submittedName>
        <fullName evidence="5">C2H2-type domain-containing protein</fullName>
    </submittedName>
</protein>
<organism evidence="4 5">
    <name type="scientific">Ditylenchus dipsaci</name>
    <dbReference type="NCBI Taxonomy" id="166011"/>
    <lineage>
        <taxon>Eukaryota</taxon>
        <taxon>Metazoa</taxon>
        <taxon>Ecdysozoa</taxon>
        <taxon>Nematoda</taxon>
        <taxon>Chromadorea</taxon>
        <taxon>Rhabditida</taxon>
        <taxon>Tylenchina</taxon>
        <taxon>Tylenchomorpha</taxon>
        <taxon>Sphaerularioidea</taxon>
        <taxon>Anguinidae</taxon>
        <taxon>Anguininae</taxon>
        <taxon>Ditylenchus</taxon>
    </lineage>
</organism>
<dbReference type="InterPro" id="IPR013087">
    <property type="entry name" value="Znf_C2H2_type"/>
</dbReference>
<dbReference type="Proteomes" id="UP000887574">
    <property type="component" value="Unplaced"/>
</dbReference>
<dbReference type="GO" id="GO:0008270">
    <property type="term" value="F:zinc ion binding"/>
    <property type="evidence" value="ECO:0007669"/>
    <property type="project" value="UniProtKB-KW"/>
</dbReference>
<keyword evidence="1" id="KW-0862">Zinc</keyword>
<feature type="domain" description="C2H2-type" evidence="3">
    <location>
        <begin position="25"/>
        <end position="52"/>
    </location>
</feature>
<keyword evidence="1" id="KW-0863">Zinc-finger</keyword>
<accession>A0A915CUQ9</accession>
<dbReference type="WBParaSite" id="jg12822">
    <property type="protein sequence ID" value="jg12822"/>
    <property type="gene ID" value="jg12822"/>
</dbReference>